<evidence type="ECO:0000313" key="9">
    <source>
        <dbReference type="EMBL" id="BDA63437.1"/>
    </source>
</evidence>
<reference evidence="9 10" key="1">
    <citation type="submission" date="2021-08" db="EMBL/GenBank/DDBJ databases">
        <title>Whole genome sequence of novel Actinomyces species strain MAS-1.</title>
        <authorList>
            <person name="Saito M."/>
            <person name="Kuwahara N."/>
            <person name="Takizawa T."/>
            <person name="Gotouda H."/>
            <person name="Ochiai T."/>
        </authorList>
    </citation>
    <scope>NUCLEOTIDE SEQUENCE [LARGE SCALE GENOMIC DNA]</scope>
    <source>
        <strain evidence="9 10">MAS-1</strain>
    </source>
</reference>
<feature type="compositionally biased region" description="Polar residues" evidence="5">
    <location>
        <begin position="253"/>
        <end position="272"/>
    </location>
</feature>
<evidence type="ECO:0000256" key="4">
    <source>
        <dbReference type="ARBA" id="ARBA00023088"/>
    </source>
</evidence>
<dbReference type="EMBL" id="AP025017">
    <property type="protein sequence ID" value="BDA63437.1"/>
    <property type="molecule type" value="Genomic_DNA"/>
</dbReference>
<evidence type="ECO:0000256" key="1">
    <source>
        <dbReference type="ARBA" id="ARBA00022512"/>
    </source>
</evidence>
<keyword evidence="2" id="KW-0964">Secreted</keyword>
<sequence length="329" mass="31849">MRPGRPLIAVSVGATILGASLVAAPALADESTSTDSQFDITSVNNVLNPADTALAVSGVGCTGENATVGVALLPPGSNDVSGGVTVTPAADGSWSTTLDVAAAIKASGGDPNQDGWHIAAACGTYSGLTGTDAEGVVFDTTEVTGSYTIEGEAGAQTISVKVGGFSNGETATVTLNTVEDGAVVATLGSITIDENGDGSGSFSAPTDVPDGTYRLVITGSRYGESANSIKLIQVSGGTYSAVEDGTGTGSQGNDGTVGSTGTAAAQQPASAQGNGATVSVTAGATQAAAPARGDSALARTGANGMLFGGIALALVAIGGGVLYVRRRKA</sequence>
<feature type="signal peptide" evidence="7">
    <location>
        <begin position="1"/>
        <end position="28"/>
    </location>
</feature>
<keyword evidence="6" id="KW-0472">Membrane</keyword>
<accession>A0ABM7U7I9</accession>
<evidence type="ECO:0000256" key="2">
    <source>
        <dbReference type="ARBA" id="ARBA00022525"/>
    </source>
</evidence>
<proteinExistence type="predicted"/>
<keyword evidence="3 7" id="KW-0732">Signal</keyword>
<evidence type="ECO:0000256" key="5">
    <source>
        <dbReference type="SAM" id="MobiDB-lite"/>
    </source>
</evidence>
<evidence type="ECO:0000256" key="3">
    <source>
        <dbReference type="ARBA" id="ARBA00022729"/>
    </source>
</evidence>
<dbReference type="RefSeq" id="WP_263421909.1">
    <property type="nucleotide sequence ID" value="NZ_AP025017.1"/>
</dbReference>
<dbReference type="PROSITE" id="PS50847">
    <property type="entry name" value="GRAM_POS_ANCHORING"/>
    <property type="match status" value="1"/>
</dbReference>
<feature type="domain" description="Gram-positive cocci surface proteins LPxTG" evidence="8">
    <location>
        <begin position="297"/>
        <end position="329"/>
    </location>
</feature>
<evidence type="ECO:0000259" key="8">
    <source>
        <dbReference type="PROSITE" id="PS50847"/>
    </source>
</evidence>
<keyword evidence="1" id="KW-0134">Cell wall</keyword>
<keyword evidence="10" id="KW-1185">Reference proteome</keyword>
<evidence type="ECO:0000256" key="6">
    <source>
        <dbReference type="SAM" id="Phobius"/>
    </source>
</evidence>
<dbReference type="InterPro" id="IPR019931">
    <property type="entry name" value="LPXTG_anchor"/>
</dbReference>
<feature type="region of interest" description="Disordered" evidence="5">
    <location>
        <begin position="243"/>
        <end position="274"/>
    </location>
</feature>
<keyword evidence="4" id="KW-0572">Peptidoglycan-anchor</keyword>
<name>A0ABM7U7I9_9ACTO</name>
<dbReference type="Pfam" id="PF00746">
    <property type="entry name" value="Gram_pos_anchor"/>
    <property type="match status" value="1"/>
</dbReference>
<organism evidence="9 10">
    <name type="scientific">Actinomyces capricornis</name>
    <dbReference type="NCBI Taxonomy" id="2755559"/>
    <lineage>
        <taxon>Bacteria</taxon>
        <taxon>Bacillati</taxon>
        <taxon>Actinomycetota</taxon>
        <taxon>Actinomycetes</taxon>
        <taxon>Actinomycetales</taxon>
        <taxon>Actinomycetaceae</taxon>
        <taxon>Actinomyces</taxon>
    </lineage>
</organism>
<feature type="transmembrane region" description="Helical" evidence="6">
    <location>
        <begin position="305"/>
        <end position="324"/>
    </location>
</feature>
<feature type="chain" id="PRO_5046967687" description="Gram-positive cocci surface proteins LPxTG domain-containing protein" evidence="7">
    <location>
        <begin position="29"/>
        <end position="329"/>
    </location>
</feature>
<evidence type="ECO:0000313" key="10">
    <source>
        <dbReference type="Proteomes" id="UP000824496"/>
    </source>
</evidence>
<dbReference type="Proteomes" id="UP000824496">
    <property type="component" value="Chromosome"/>
</dbReference>
<protein>
    <recommendedName>
        <fullName evidence="8">Gram-positive cocci surface proteins LPxTG domain-containing protein</fullName>
    </recommendedName>
</protein>
<dbReference type="NCBIfam" id="TIGR01167">
    <property type="entry name" value="LPXTG_anchor"/>
    <property type="match status" value="1"/>
</dbReference>
<keyword evidence="6" id="KW-1133">Transmembrane helix</keyword>
<keyword evidence="6" id="KW-0812">Transmembrane</keyword>
<gene>
    <name evidence="9" type="ORF">MANAM107_02710</name>
</gene>
<evidence type="ECO:0000256" key="7">
    <source>
        <dbReference type="SAM" id="SignalP"/>
    </source>
</evidence>